<dbReference type="EC" id="6.3.5.1" evidence="7 8"/>
<evidence type="ECO:0000256" key="5">
    <source>
        <dbReference type="ARBA" id="ARBA00022840"/>
    </source>
</evidence>
<dbReference type="Pfam" id="PF02540">
    <property type="entry name" value="NAD_synthase"/>
    <property type="match status" value="1"/>
</dbReference>
<dbReference type="CDD" id="cd00553">
    <property type="entry name" value="NAD_synthase"/>
    <property type="match status" value="1"/>
</dbReference>
<protein>
    <recommendedName>
        <fullName evidence="7 8">Glutamine-dependent NAD(+) synthetase</fullName>
        <ecNumber evidence="7 8">6.3.5.1</ecNumber>
    </recommendedName>
    <alternativeName>
        <fullName evidence="7 8">NAD(+) synthase [glutamine-hydrolyzing]</fullName>
    </alternativeName>
</protein>
<dbReference type="AlphaFoldDB" id="A0A7W7SU21"/>
<dbReference type="InterPro" id="IPR003010">
    <property type="entry name" value="C-N_Hydrolase"/>
</dbReference>
<dbReference type="InterPro" id="IPR014445">
    <property type="entry name" value="Gln-dep_NAD_synthase"/>
</dbReference>
<dbReference type="Gene3D" id="3.60.110.10">
    <property type="entry name" value="Carbon-nitrogen hydrolase"/>
    <property type="match status" value="1"/>
</dbReference>
<dbReference type="NCBIfam" id="TIGR00552">
    <property type="entry name" value="nadE"/>
    <property type="match status" value="1"/>
</dbReference>
<evidence type="ECO:0000256" key="4">
    <source>
        <dbReference type="ARBA" id="ARBA00022741"/>
    </source>
</evidence>
<dbReference type="InterPro" id="IPR000132">
    <property type="entry name" value="Nitrilase/CN_hydratase_CS"/>
</dbReference>
<dbReference type="PANTHER" id="PTHR23090:SF9">
    <property type="entry name" value="GLUTAMINE-DEPENDENT NAD(+) SYNTHETASE"/>
    <property type="match status" value="1"/>
</dbReference>
<comment type="caution">
    <text evidence="13">The sequence shown here is derived from an EMBL/GenBank/DDBJ whole genome shotgun (WGS) entry which is preliminary data.</text>
</comment>
<feature type="binding site" evidence="7">
    <location>
        <position position="438"/>
    </location>
    <ligand>
        <name>ATP</name>
        <dbReference type="ChEBI" id="CHEBI:30616"/>
    </ligand>
</feature>
<evidence type="ECO:0000313" key="13">
    <source>
        <dbReference type="EMBL" id="MBB4960973.1"/>
    </source>
</evidence>
<feature type="binding site" evidence="7">
    <location>
        <position position="443"/>
    </location>
    <ligand>
        <name>deamido-NAD(+)</name>
        <dbReference type="ChEBI" id="CHEBI:58437"/>
        <note>ligand shared between two neighboring subunits</note>
    </ligand>
</feature>
<dbReference type="SUPFAM" id="SSF56317">
    <property type="entry name" value="Carbon-nitrogen hydrolase"/>
    <property type="match status" value="1"/>
</dbReference>
<feature type="binding site" evidence="7">
    <location>
        <position position="414"/>
    </location>
    <ligand>
        <name>deamido-NAD(+)</name>
        <dbReference type="ChEBI" id="CHEBI:58437"/>
        <note>ligand shared between two neighboring subunits</note>
    </ligand>
</feature>
<evidence type="ECO:0000256" key="3">
    <source>
        <dbReference type="ARBA" id="ARBA00022598"/>
    </source>
</evidence>
<comment type="pathway">
    <text evidence="1 7 8">Cofactor biosynthesis; NAD(+) biosynthesis; NAD(+) from deamido-NAD(+) (L-Gln route): step 1/1.</text>
</comment>
<dbReference type="PROSITE" id="PS50263">
    <property type="entry name" value="CN_HYDROLASE"/>
    <property type="match status" value="1"/>
</dbReference>
<organism evidence="13 14">
    <name type="scientific">Micromonospora polyrhachis</name>
    <dbReference type="NCBI Taxonomy" id="1282883"/>
    <lineage>
        <taxon>Bacteria</taxon>
        <taxon>Bacillati</taxon>
        <taxon>Actinomycetota</taxon>
        <taxon>Actinomycetes</taxon>
        <taxon>Micromonosporales</taxon>
        <taxon>Micromonosporaceae</taxon>
        <taxon>Micromonospora</taxon>
    </lineage>
</organism>
<dbReference type="EMBL" id="JACHJW010000001">
    <property type="protein sequence ID" value="MBB4960973.1"/>
    <property type="molecule type" value="Genomic_DNA"/>
</dbReference>
<feature type="binding site" evidence="7">
    <location>
        <position position="196"/>
    </location>
    <ligand>
        <name>L-glutamine</name>
        <dbReference type="ChEBI" id="CHEBI:58359"/>
    </ligand>
</feature>
<dbReference type="InterPro" id="IPR022310">
    <property type="entry name" value="NAD/GMP_synthase"/>
</dbReference>
<comment type="similarity">
    <text evidence="2 7 8">In the C-terminal section; belongs to the NAD synthetase family.</text>
</comment>
<reference evidence="13 14" key="1">
    <citation type="submission" date="2020-08" db="EMBL/GenBank/DDBJ databases">
        <title>Sequencing the genomes of 1000 actinobacteria strains.</title>
        <authorList>
            <person name="Klenk H.-P."/>
        </authorList>
    </citation>
    <scope>NUCLEOTIDE SEQUENCE [LARGE SCALE GENOMIC DNA]</scope>
    <source>
        <strain evidence="13 14">DSM 45886</strain>
    </source>
</reference>
<feature type="active site" description="For glutaminase activity" evidence="7">
    <location>
        <position position="127"/>
    </location>
</feature>
<feature type="binding site" evidence="7">
    <location>
        <position position="190"/>
    </location>
    <ligand>
        <name>L-glutamine</name>
        <dbReference type="ChEBI" id="CHEBI:58359"/>
    </ligand>
</feature>
<evidence type="ECO:0000313" key="14">
    <source>
        <dbReference type="Proteomes" id="UP000578819"/>
    </source>
</evidence>
<dbReference type="UniPathway" id="UPA00253">
    <property type="reaction ID" value="UER00334"/>
</dbReference>
<dbReference type="GO" id="GO:0000257">
    <property type="term" value="F:nitrilase activity"/>
    <property type="evidence" value="ECO:0007669"/>
    <property type="project" value="UniProtKB-ARBA"/>
</dbReference>
<dbReference type="HAMAP" id="MF_02090">
    <property type="entry name" value="NadE_glutamine_dep"/>
    <property type="match status" value="1"/>
</dbReference>
<dbReference type="GO" id="GO:0009435">
    <property type="term" value="P:NAD+ biosynthetic process"/>
    <property type="evidence" value="ECO:0007669"/>
    <property type="project" value="UniProtKB-UniRule"/>
</dbReference>
<keyword evidence="14" id="KW-1185">Reference proteome</keyword>
<dbReference type="GO" id="GO:0004359">
    <property type="term" value="F:glutaminase activity"/>
    <property type="evidence" value="ECO:0007669"/>
    <property type="project" value="InterPro"/>
</dbReference>
<gene>
    <name evidence="7" type="primary">nadE</name>
    <name evidence="13" type="ORF">FHR38_004706</name>
</gene>
<evidence type="ECO:0000256" key="8">
    <source>
        <dbReference type="PIRNR" id="PIRNR006630"/>
    </source>
</evidence>
<sequence>MPTLRLALAQVNTTVGDLSGNAELVRRWTRTAADAGAQLVAFPEMTLTGYPVEDLVFRESFVTASRAAMHQLATDLAADGLGEVPVLVGYLDADGPPADSVRSVAGKGPRNALAVLHTGRVVATYFKHHLPNYGVFDEDRYFTPGDTLTVIRVGEVDVALTICEDIWQAGGPFTAARRAGVGLVVSVNGSPYELNKDDVRLPLVRRRAAEAGAAVAYVNLVGGQDELVFDGDSMIVTPDGTLLTRAPRFIEQLVVHDLELPAADVARPATEEPPADDPAGMRIARIPVTGALPAPAGPPAIGTIEKPVTDEAEIWQALVVGLRDYVNKNGFPSVVLGLSGGIDSAVVAAIAVDALGPDRVVGVSMPSQHSSEHSRSDAADLAERTGLDYRVEPIQPMVDSFLANLSLAGVAVENLQARVRGVLLMALSNQEGHLVLTTGNKSELAVGYSTLYGDSVGGFNPIKDVWKTLVWKLARWRNEDATRRGEQPPIPENSIGKPPSAELSPGQLDSDTLPEYSELDPILIGYVDGDLGRDGLIATGHDPAVVDRVLRMVDLAEYKRRQSAPGTKTSIKAFGRDRRLPITNRWREHGS</sequence>
<dbReference type="SUPFAM" id="SSF52402">
    <property type="entry name" value="Adenine nucleotide alpha hydrolases-like"/>
    <property type="match status" value="1"/>
</dbReference>
<evidence type="ECO:0000256" key="6">
    <source>
        <dbReference type="ARBA" id="ARBA00023027"/>
    </source>
</evidence>
<dbReference type="PROSITE" id="PS00920">
    <property type="entry name" value="NITRIL_CHT_1"/>
    <property type="match status" value="1"/>
</dbReference>
<dbReference type="FunFam" id="3.40.50.620:FF:000106">
    <property type="entry name" value="Glutamine-dependent NAD(+) synthetase"/>
    <property type="match status" value="1"/>
</dbReference>
<dbReference type="Gene3D" id="3.40.50.620">
    <property type="entry name" value="HUPs"/>
    <property type="match status" value="1"/>
</dbReference>
<feature type="region of interest" description="Disordered" evidence="11">
    <location>
        <begin position="481"/>
        <end position="511"/>
    </location>
</feature>
<feature type="binding site" evidence="7">
    <location>
        <position position="559"/>
    </location>
    <ligand>
        <name>deamido-NAD(+)</name>
        <dbReference type="ChEBI" id="CHEBI:58437"/>
        <note>ligand shared between two neighboring subunits</note>
    </ligand>
</feature>
<feature type="active site" description="Proton acceptor" evidence="9">
    <location>
        <position position="44"/>
    </location>
</feature>
<dbReference type="PANTHER" id="PTHR23090">
    <property type="entry name" value="NH 3 /GLUTAMINE-DEPENDENT NAD + SYNTHETASE"/>
    <property type="match status" value="1"/>
</dbReference>
<feature type="active site" description="Nucleophile; for glutaminase activity" evidence="7">
    <location>
        <position position="163"/>
    </location>
</feature>
<evidence type="ECO:0000259" key="12">
    <source>
        <dbReference type="PROSITE" id="PS50263"/>
    </source>
</evidence>
<proteinExistence type="inferred from homology"/>
<dbReference type="PIRSF" id="PIRSF006630">
    <property type="entry name" value="NADS_GAT"/>
    <property type="match status" value="1"/>
</dbReference>
<dbReference type="CDD" id="cd07570">
    <property type="entry name" value="GAT_Gln-NAD-synth"/>
    <property type="match status" value="1"/>
</dbReference>
<dbReference type="GO" id="GO:0008795">
    <property type="term" value="F:NAD+ synthase activity"/>
    <property type="evidence" value="ECO:0007669"/>
    <property type="project" value="UniProtKB-UniRule"/>
</dbReference>
<comment type="catalytic activity">
    <reaction evidence="7 8">
        <text>deamido-NAD(+) + L-glutamine + ATP + H2O = L-glutamate + AMP + diphosphate + NAD(+) + H(+)</text>
        <dbReference type="Rhea" id="RHEA:24384"/>
        <dbReference type="ChEBI" id="CHEBI:15377"/>
        <dbReference type="ChEBI" id="CHEBI:15378"/>
        <dbReference type="ChEBI" id="CHEBI:29985"/>
        <dbReference type="ChEBI" id="CHEBI:30616"/>
        <dbReference type="ChEBI" id="CHEBI:33019"/>
        <dbReference type="ChEBI" id="CHEBI:57540"/>
        <dbReference type="ChEBI" id="CHEBI:58359"/>
        <dbReference type="ChEBI" id="CHEBI:58437"/>
        <dbReference type="ChEBI" id="CHEBI:456215"/>
        <dbReference type="EC" id="6.3.5.1"/>
    </reaction>
</comment>
<feature type="active site" description="Proton acceptor; for glutaminase activity" evidence="7">
    <location>
        <position position="44"/>
    </location>
</feature>
<dbReference type="GO" id="GO:0005524">
    <property type="term" value="F:ATP binding"/>
    <property type="evidence" value="ECO:0007669"/>
    <property type="project" value="UniProtKB-UniRule"/>
</dbReference>
<comment type="caution">
    <text evidence="7">Lacks conserved residue(s) required for the propagation of feature annotation.</text>
</comment>
<name>A0A7W7SU21_9ACTN</name>
<evidence type="ECO:0000256" key="1">
    <source>
        <dbReference type="ARBA" id="ARBA00005188"/>
    </source>
</evidence>
<keyword evidence="6 7" id="KW-0520">NAD</keyword>
<evidence type="ECO:0000256" key="10">
    <source>
        <dbReference type="RuleBase" id="RU003811"/>
    </source>
</evidence>
<accession>A0A7W7SU21</accession>
<dbReference type="Proteomes" id="UP000578819">
    <property type="component" value="Unassembled WGS sequence"/>
</dbReference>
<keyword evidence="4 7" id="KW-0547">Nucleotide-binding</keyword>
<feature type="domain" description="CN hydrolase" evidence="12">
    <location>
        <begin position="4"/>
        <end position="260"/>
    </location>
</feature>
<dbReference type="InterPro" id="IPR036526">
    <property type="entry name" value="C-N_Hydrolase_sf"/>
</dbReference>
<dbReference type="GO" id="GO:0003952">
    <property type="term" value="F:NAD+ synthase (glutamine-hydrolyzing) activity"/>
    <property type="evidence" value="ECO:0007669"/>
    <property type="project" value="UniProtKB-UniRule"/>
</dbReference>
<dbReference type="Pfam" id="PF00795">
    <property type="entry name" value="CN_hydrolase"/>
    <property type="match status" value="1"/>
</dbReference>
<feature type="binding site" evidence="7">
    <location>
        <begin position="337"/>
        <end position="344"/>
    </location>
    <ligand>
        <name>ATP</name>
        <dbReference type="ChEBI" id="CHEBI:30616"/>
    </ligand>
</feature>
<dbReference type="InterPro" id="IPR003694">
    <property type="entry name" value="NAD_synthase"/>
</dbReference>
<evidence type="ECO:0000256" key="7">
    <source>
        <dbReference type="HAMAP-Rule" id="MF_02090"/>
    </source>
</evidence>
<dbReference type="NCBIfam" id="NF010588">
    <property type="entry name" value="PRK13981.1"/>
    <property type="match status" value="1"/>
</dbReference>
<evidence type="ECO:0000256" key="2">
    <source>
        <dbReference type="ARBA" id="ARBA00007145"/>
    </source>
</evidence>
<dbReference type="GO" id="GO:0005737">
    <property type="term" value="C:cytoplasm"/>
    <property type="evidence" value="ECO:0007669"/>
    <property type="project" value="InterPro"/>
</dbReference>
<keyword evidence="3 7" id="KW-0436">Ligase</keyword>
<keyword evidence="5 7" id="KW-0067">ATP-binding</keyword>
<comment type="function">
    <text evidence="7">Catalyzes the ATP-dependent amidation of deamido-NAD to form NAD. Uses L-glutamine as a nitrogen source.</text>
</comment>
<evidence type="ECO:0000256" key="9">
    <source>
        <dbReference type="PROSITE-ProRule" id="PRU10139"/>
    </source>
</evidence>
<comment type="similarity">
    <text evidence="10">Belongs to the NAD synthetase family.</text>
</comment>
<evidence type="ECO:0000256" key="11">
    <source>
        <dbReference type="SAM" id="MobiDB-lite"/>
    </source>
</evidence>
<dbReference type="RefSeq" id="WP_184536660.1">
    <property type="nucleotide sequence ID" value="NZ_JACHJW010000001.1"/>
</dbReference>
<dbReference type="InterPro" id="IPR014729">
    <property type="entry name" value="Rossmann-like_a/b/a_fold"/>
</dbReference>
<feature type="binding site" evidence="7">
    <location>
        <position position="133"/>
    </location>
    <ligand>
        <name>L-glutamine</name>
        <dbReference type="ChEBI" id="CHEBI:58359"/>
    </ligand>
</feature>